<dbReference type="Proteomes" id="UP001189624">
    <property type="component" value="Chromosome 6"/>
</dbReference>
<gene>
    <name evidence="1" type="ORF">AYBTSS11_LOCUS19987</name>
</gene>
<reference evidence="1" key="1">
    <citation type="submission" date="2023-10" db="EMBL/GenBank/DDBJ databases">
        <authorList>
            <person name="Domelevo Entfellner J.-B."/>
        </authorList>
    </citation>
    <scope>NUCLEOTIDE SEQUENCE</scope>
</reference>
<organism evidence="1 2">
    <name type="scientific">Sphenostylis stenocarpa</name>
    <dbReference type="NCBI Taxonomy" id="92480"/>
    <lineage>
        <taxon>Eukaryota</taxon>
        <taxon>Viridiplantae</taxon>
        <taxon>Streptophyta</taxon>
        <taxon>Embryophyta</taxon>
        <taxon>Tracheophyta</taxon>
        <taxon>Spermatophyta</taxon>
        <taxon>Magnoliopsida</taxon>
        <taxon>eudicotyledons</taxon>
        <taxon>Gunneridae</taxon>
        <taxon>Pentapetalae</taxon>
        <taxon>rosids</taxon>
        <taxon>fabids</taxon>
        <taxon>Fabales</taxon>
        <taxon>Fabaceae</taxon>
        <taxon>Papilionoideae</taxon>
        <taxon>50 kb inversion clade</taxon>
        <taxon>NPAAA clade</taxon>
        <taxon>indigoferoid/millettioid clade</taxon>
        <taxon>Phaseoleae</taxon>
        <taxon>Sphenostylis</taxon>
    </lineage>
</organism>
<name>A0AA86T630_9FABA</name>
<accession>A0AA86T630</accession>
<dbReference type="EMBL" id="OY731403">
    <property type="protein sequence ID" value="CAJ1963836.1"/>
    <property type="molecule type" value="Genomic_DNA"/>
</dbReference>
<evidence type="ECO:0000313" key="2">
    <source>
        <dbReference type="Proteomes" id="UP001189624"/>
    </source>
</evidence>
<evidence type="ECO:0000313" key="1">
    <source>
        <dbReference type="EMBL" id="CAJ1963836.1"/>
    </source>
</evidence>
<protein>
    <submittedName>
        <fullName evidence="1">Uncharacterized protein</fullName>
    </submittedName>
</protein>
<dbReference type="AlphaFoldDB" id="A0AA86T630"/>
<proteinExistence type="predicted"/>
<dbReference type="Gramene" id="rna-AYBTSS11_LOCUS19987">
    <property type="protein sequence ID" value="CAJ1963836.1"/>
    <property type="gene ID" value="gene-AYBTSS11_LOCUS19987"/>
</dbReference>
<sequence length="73" mass="8708">MENEEMKIGREMNKNVYTMDEELEHWFRQDCDVDEELQEENALMETKEGEEQGRFNLSCKIATTSVYDMPLKP</sequence>
<keyword evidence="2" id="KW-1185">Reference proteome</keyword>